<accession>A0ABS7N2I5</accession>
<sequence length="108" mass="12118">MEKFVAANSDGKINMAVFLHMVDAIKFYKNKEEAEIQETAMELAMPGRTGIDPNKSSYKLSFIKGKNVSGYKVLAFMYVAFSLSLPNLLKELALPFDKEFDLAMKIKG</sequence>
<proteinExistence type="predicted"/>
<reference evidence="1 2" key="1">
    <citation type="submission" date="2021-06" db="EMBL/GenBank/DDBJ databases">
        <title>44 bacteria genomes isolated from Dapeng, Shenzhen.</title>
        <authorList>
            <person name="Zheng W."/>
            <person name="Yu S."/>
            <person name="Huang Y."/>
        </authorList>
    </citation>
    <scope>NUCLEOTIDE SEQUENCE [LARGE SCALE GENOMIC DNA]</scope>
    <source>
        <strain evidence="1 2">DP5N14-6</strain>
    </source>
</reference>
<keyword evidence="2" id="KW-1185">Reference proteome</keyword>
<evidence type="ECO:0000313" key="1">
    <source>
        <dbReference type="EMBL" id="MBY5950531.1"/>
    </source>
</evidence>
<dbReference type="RefSeq" id="WP_222583438.1">
    <property type="nucleotide sequence ID" value="NZ_JAHVHP010000001.1"/>
</dbReference>
<evidence type="ECO:0000313" key="2">
    <source>
        <dbReference type="Proteomes" id="UP000766609"/>
    </source>
</evidence>
<protein>
    <submittedName>
        <fullName evidence="1">Uncharacterized protein</fullName>
    </submittedName>
</protein>
<dbReference type="EMBL" id="JAHVHP010000001">
    <property type="protein sequence ID" value="MBY5950531.1"/>
    <property type="molecule type" value="Genomic_DNA"/>
</dbReference>
<comment type="caution">
    <text evidence="1">The sequence shown here is derived from an EMBL/GenBank/DDBJ whole genome shotgun (WGS) entry which is preliminary data.</text>
</comment>
<organism evidence="1 2">
    <name type="scientific">Algoriphagus marincola</name>
    <dbReference type="NCBI Taxonomy" id="264027"/>
    <lineage>
        <taxon>Bacteria</taxon>
        <taxon>Pseudomonadati</taxon>
        <taxon>Bacteroidota</taxon>
        <taxon>Cytophagia</taxon>
        <taxon>Cytophagales</taxon>
        <taxon>Cyclobacteriaceae</taxon>
        <taxon>Algoriphagus</taxon>
    </lineage>
</organism>
<gene>
    <name evidence="1" type="ORF">KUV23_06075</name>
</gene>
<dbReference type="Proteomes" id="UP000766609">
    <property type="component" value="Unassembled WGS sequence"/>
</dbReference>
<name>A0ABS7N2I5_9BACT</name>